<feature type="binding site" evidence="10">
    <location>
        <position position="124"/>
    </location>
    <ligand>
        <name>UDP-N-acetyl-alpha-D-glucosamine</name>
        <dbReference type="ChEBI" id="CHEBI:57705"/>
    </ligand>
</feature>
<dbReference type="InterPro" id="IPR006009">
    <property type="entry name" value="GlcNAc_MurG"/>
</dbReference>
<comment type="pathway">
    <text evidence="10">Cell wall biogenesis; peptidoglycan biosynthesis.</text>
</comment>
<keyword evidence="6 10" id="KW-0573">Peptidoglycan synthesis</keyword>
<dbReference type="KEGG" id="axe:P40_16445"/>
<evidence type="ECO:0000256" key="8">
    <source>
        <dbReference type="ARBA" id="ARBA00023306"/>
    </source>
</evidence>
<dbReference type="GeneID" id="94687867"/>
<organism evidence="13 14">
    <name type="scientific">Alloalcanivorax xenomutans</name>
    <dbReference type="NCBI Taxonomy" id="1094342"/>
    <lineage>
        <taxon>Bacteria</taxon>
        <taxon>Pseudomonadati</taxon>
        <taxon>Pseudomonadota</taxon>
        <taxon>Gammaproteobacteria</taxon>
        <taxon>Oceanospirillales</taxon>
        <taxon>Alcanivoracaceae</taxon>
        <taxon>Alloalcanivorax</taxon>
    </lineage>
</organism>
<dbReference type="GO" id="GO:0051301">
    <property type="term" value="P:cell division"/>
    <property type="evidence" value="ECO:0007669"/>
    <property type="project" value="UniProtKB-KW"/>
</dbReference>
<evidence type="ECO:0000256" key="6">
    <source>
        <dbReference type="ARBA" id="ARBA00022984"/>
    </source>
</evidence>
<accession>A0A9Q3W6K7</accession>
<dbReference type="EMBL" id="JAJVKT010000017">
    <property type="protein sequence ID" value="MCE7509770.1"/>
    <property type="molecule type" value="Genomic_DNA"/>
</dbReference>
<dbReference type="HAMAP" id="MF_00033">
    <property type="entry name" value="MurG"/>
    <property type="match status" value="1"/>
</dbReference>
<evidence type="ECO:0000256" key="7">
    <source>
        <dbReference type="ARBA" id="ARBA00023136"/>
    </source>
</evidence>
<keyword evidence="7 10" id="KW-0472">Membrane</keyword>
<dbReference type="PANTHER" id="PTHR21015">
    <property type="entry name" value="UDP-N-ACETYLGLUCOSAMINE--N-ACETYLMURAMYL-(PENTAPEPTIDE) PYROPHOSPHORYL-UNDECAPRENOL N-ACETYLGLUCOSAMINE TRANSFERASE 1"/>
    <property type="match status" value="1"/>
</dbReference>
<reference evidence="13" key="1">
    <citation type="submission" date="2022-01" db="EMBL/GenBank/DDBJ databases">
        <authorList>
            <person name="Karlyshev A.V."/>
            <person name="Jaspars M."/>
        </authorList>
    </citation>
    <scope>NUCLEOTIDE SEQUENCE</scope>
    <source>
        <strain evidence="13">AGSA3-2</strain>
    </source>
</reference>
<dbReference type="GO" id="GO:0071555">
    <property type="term" value="P:cell wall organization"/>
    <property type="evidence" value="ECO:0007669"/>
    <property type="project" value="UniProtKB-KW"/>
</dbReference>
<dbReference type="RefSeq" id="WP_022995237.1">
    <property type="nucleotide sequence ID" value="NZ_CBDDTQ010000006.1"/>
</dbReference>
<keyword evidence="5 10" id="KW-0133">Cell shape</keyword>
<keyword evidence="2 10" id="KW-0132">Cell division</keyword>
<feature type="domain" description="Glycosyltransferase family 28 N-terminal" evidence="11">
    <location>
        <begin position="5"/>
        <end position="142"/>
    </location>
</feature>
<evidence type="ECO:0000256" key="3">
    <source>
        <dbReference type="ARBA" id="ARBA00022676"/>
    </source>
</evidence>
<comment type="similarity">
    <text evidence="10">Belongs to the glycosyltransferase 28 family. MurG subfamily.</text>
</comment>
<evidence type="ECO:0000259" key="12">
    <source>
        <dbReference type="Pfam" id="PF04101"/>
    </source>
</evidence>
<sequence>MSGTILIMAGGTGGHVFPALAVAEQLQAAGYRILWLGAEDGMETRLVPRYGFPVATLGVGRLRGGGLKRKLIGPLQLIRAVWQARSVIRRERPVLVVGFGGFVSAPGGIAARLCGVPLVIHEQNAVPGMTNRLLARFSDQVLEGFEGAMPGAIWVGNPVREEITGLNDPAQRYASRRGPLRVLVLGGSQGALALNQDLPELLLAALGPHLEVRHQCGRGRAEEARPVYKALGLNATVTEFIDDMAQAYDWADLVVCRAGALTVAEVAAAGVAALFVPLPTAVDDHQTLNANWLVDRGAALMLPQRDMNASALARSLAGMTERDALAELACRARQLAIADSAERVARLCEEVADGR</sequence>
<feature type="domain" description="Glycosyl transferase family 28 C-terminal" evidence="12">
    <location>
        <begin position="182"/>
        <end position="341"/>
    </location>
</feature>
<evidence type="ECO:0000313" key="13">
    <source>
        <dbReference type="EMBL" id="MCE7509770.1"/>
    </source>
</evidence>
<dbReference type="GO" id="GO:0005975">
    <property type="term" value="P:carbohydrate metabolic process"/>
    <property type="evidence" value="ECO:0007669"/>
    <property type="project" value="InterPro"/>
</dbReference>
<dbReference type="SUPFAM" id="SSF53756">
    <property type="entry name" value="UDP-Glycosyltransferase/glycogen phosphorylase"/>
    <property type="match status" value="1"/>
</dbReference>
<dbReference type="CDD" id="cd03785">
    <property type="entry name" value="GT28_MurG"/>
    <property type="match status" value="1"/>
</dbReference>
<evidence type="ECO:0000256" key="1">
    <source>
        <dbReference type="ARBA" id="ARBA00022475"/>
    </source>
</evidence>
<dbReference type="PANTHER" id="PTHR21015:SF22">
    <property type="entry name" value="GLYCOSYLTRANSFERASE"/>
    <property type="match status" value="1"/>
</dbReference>
<evidence type="ECO:0000256" key="2">
    <source>
        <dbReference type="ARBA" id="ARBA00022618"/>
    </source>
</evidence>
<evidence type="ECO:0000256" key="5">
    <source>
        <dbReference type="ARBA" id="ARBA00022960"/>
    </source>
</evidence>
<feature type="binding site" evidence="10">
    <location>
        <begin position="260"/>
        <end position="265"/>
    </location>
    <ligand>
        <name>UDP-N-acetyl-alpha-D-glucosamine</name>
        <dbReference type="ChEBI" id="CHEBI:57705"/>
    </ligand>
</feature>
<feature type="binding site" evidence="10">
    <location>
        <position position="160"/>
    </location>
    <ligand>
        <name>UDP-N-acetyl-alpha-D-glucosamine</name>
        <dbReference type="ChEBI" id="CHEBI:57705"/>
    </ligand>
</feature>
<gene>
    <name evidence="10 13" type="primary">murG</name>
    <name evidence="13" type="ORF">LZG35_14085</name>
</gene>
<feature type="binding site" evidence="10">
    <location>
        <begin position="12"/>
        <end position="14"/>
    </location>
    <ligand>
        <name>UDP-N-acetyl-alpha-D-glucosamine</name>
        <dbReference type="ChEBI" id="CHEBI:57705"/>
    </ligand>
</feature>
<dbReference type="GO" id="GO:0009252">
    <property type="term" value="P:peptidoglycan biosynthetic process"/>
    <property type="evidence" value="ECO:0007669"/>
    <property type="project" value="UniProtKB-UniRule"/>
</dbReference>
<keyword evidence="4 10" id="KW-0808">Transferase</keyword>
<feature type="binding site" evidence="10">
    <location>
        <position position="286"/>
    </location>
    <ligand>
        <name>UDP-N-acetyl-alpha-D-glucosamine</name>
        <dbReference type="ChEBI" id="CHEBI:57705"/>
    </ligand>
</feature>
<dbReference type="InterPro" id="IPR007235">
    <property type="entry name" value="Glyco_trans_28_C"/>
</dbReference>
<protein>
    <recommendedName>
        <fullName evidence="10">UDP-N-acetylglucosamine--N-acetylmuramyl-(pentapeptide) pyrophosphoryl-undecaprenol N-acetylglucosamine transferase</fullName>
        <ecNumber evidence="10">2.4.1.227</ecNumber>
    </recommendedName>
    <alternativeName>
        <fullName evidence="10">Undecaprenyl-PP-MurNAc-pentapeptide-UDPGlcNAc GlcNAc transferase</fullName>
    </alternativeName>
</protein>
<name>A0A9Q3W6K7_9GAMM</name>
<proteinExistence type="inferred from homology"/>
<evidence type="ECO:0000313" key="14">
    <source>
        <dbReference type="Proteomes" id="UP001107961"/>
    </source>
</evidence>
<dbReference type="NCBIfam" id="TIGR01133">
    <property type="entry name" value="murG"/>
    <property type="match status" value="1"/>
</dbReference>
<evidence type="ECO:0000256" key="10">
    <source>
        <dbReference type="HAMAP-Rule" id="MF_00033"/>
    </source>
</evidence>
<evidence type="ECO:0000259" key="11">
    <source>
        <dbReference type="Pfam" id="PF03033"/>
    </source>
</evidence>
<comment type="caution">
    <text evidence="13">The sequence shown here is derived from an EMBL/GenBank/DDBJ whole genome shotgun (WGS) entry which is preliminary data.</text>
</comment>
<dbReference type="InterPro" id="IPR004276">
    <property type="entry name" value="GlycoTrans_28_N"/>
</dbReference>
<keyword evidence="9 10" id="KW-0961">Cell wall biogenesis/degradation</keyword>
<feature type="binding site" evidence="10">
    <location>
        <position position="241"/>
    </location>
    <ligand>
        <name>UDP-N-acetyl-alpha-D-glucosamine</name>
        <dbReference type="ChEBI" id="CHEBI:57705"/>
    </ligand>
</feature>
<keyword evidence="1 10" id="KW-1003">Cell membrane</keyword>
<evidence type="ECO:0000256" key="4">
    <source>
        <dbReference type="ARBA" id="ARBA00022679"/>
    </source>
</evidence>
<comment type="subcellular location">
    <subcellularLocation>
        <location evidence="10">Cell membrane</location>
        <topology evidence="10">Peripheral membrane protein</topology>
        <orientation evidence="10">Cytoplasmic side</orientation>
    </subcellularLocation>
</comment>
<dbReference type="GO" id="GO:0008360">
    <property type="term" value="P:regulation of cell shape"/>
    <property type="evidence" value="ECO:0007669"/>
    <property type="project" value="UniProtKB-KW"/>
</dbReference>
<dbReference type="AlphaFoldDB" id="A0A9Q3W6K7"/>
<dbReference type="GO" id="GO:0050511">
    <property type="term" value="F:undecaprenyldiphospho-muramoylpentapeptide beta-N-acetylglucosaminyltransferase activity"/>
    <property type="evidence" value="ECO:0007669"/>
    <property type="project" value="UniProtKB-UniRule"/>
</dbReference>
<dbReference type="Gene3D" id="3.40.50.2000">
    <property type="entry name" value="Glycogen Phosphorylase B"/>
    <property type="match status" value="2"/>
</dbReference>
<evidence type="ECO:0000256" key="9">
    <source>
        <dbReference type="ARBA" id="ARBA00023316"/>
    </source>
</evidence>
<keyword evidence="14" id="KW-1185">Reference proteome</keyword>
<dbReference type="GO" id="GO:0005886">
    <property type="term" value="C:plasma membrane"/>
    <property type="evidence" value="ECO:0007669"/>
    <property type="project" value="UniProtKB-SubCell"/>
</dbReference>
<keyword evidence="8 10" id="KW-0131">Cell cycle</keyword>
<dbReference type="Proteomes" id="UP001107961">
    <property type="component" value="Unassembled WGS sequence"/>
</dbReference>
<comment type="catalytic activity">
    <reaction evidence="10">
        <text>di-trans,octa-cis-undecaprenyl diphospho-N-acetyl-alpha-D-muramoyl-L-alanyl-D-glutamyl-meso-2,6-diaminopimeloyl-D-alanyl-D-alanine + UDP-N-acetyl-alpha-D-glucosamine = di-trans,octa-cis-undecaprenyl diphospho-[N-acetyl-alpha-D-glucosaminyl-(1-&gt;4)]-N-acetyl-alpha-D-muramoyl-L-alanyl-D-glutamyl-meso-2,6-diaminopimeloyl-D-alanyl-D-alanine + UDP + H(+)</text>
        <dbReference type="Rhea" id="RHEA:31227"/>
        <dbReference type="ChEBI" id="CHEBI:15378"/>
        <dbReference type="ChEBI" id="CHEBI:57705"/>
        <dbReference type="ChEBI" id="CHEBI:58223"/>
        <dbReference type="ChEBI" id="CHEBI:61387"/>
        <dbReference type="ChEBI" id="CHEBI:61388"/>
        <dbReference type="EC" id="2.4.1.227"/>
    </reaction>
</comment>
<dbReference type="Pfam" id="PF03033">
    <property type="entry name" value="Glyco_transf_28"/>
    <property type="match status" value="1"/>
</dbReference>
<dbReference type="EC" id="2.4.1.227" evidence="10"/>
<keyword evidence="3 10" id="KW-0328">Glycosyltransferase</keyword>
<dbReference type="Pfam" id="PF04101">
    <property type="entry name" value="Glyco_tran_28_C"/>
    <property type="match status" value="1"/>
</dbReference>
<comment type="function">
    <text evidence="10">Cell wall formation. Catalyzes the transfer of a GlcNAc subunit on undecaprenyl-pyrophosphoryl-MurNAc-pentapeptide (lipid intermediate I) to form undecaprenyl-pyrophosphoryl-MurNAc-(pentapeptide)GlcNAc (lipid intermediate II).</text>
</comment>
<feature type="binding site" evidence="10">
    <location>
        <position position="188"/>
    </location>
    <ligand>
        <name>UDP-N-acetyl-alpha-D-glucosamine</name>
        <dbReference type="ChEBI" id="CHEBI:57705"/>
    </ligand>
</feature>